<evidence type="ECO:0000256" key="6">
    <source>
        <dbReference type="PROSITE-ProRule" id="PRU00508"/>
    </source>
</evidence>
<feature type="compositionally biased region" description="Polar residues" evidence="8">
    <location>
        <begin position="2878"/>
        <end position="2888"/>
    </location>
</feature>
<keyword evidence="4" id="KW-0862">Zinc</keyword>
<gene>
    <name evidence="10" type="ORF">ALC56_03810</name>
</gene>
<evidence type="ECO:0000256" key="7">
    <source>
        <dbReference type="PROSITE-ProRule" id="PRU01388"/>
    </source>
</evidence>
<dbReference type="PANTHER" id="PTHR21725:SF1">
    <property type="entry name" value="E3 UBIQUITIN-PROTEIN LIGASE UBR4"/>
    <property type="match status" value="1"/>
</dbReference>
<dbReference type="SUPFAM" id="SSF50978">
    <property type="entry name" value="WD40 repeat-like"/>
    <property type="match status" value="1"/>
</dbReference>
<organism evidence="10 11">
    <name type="scientific">Trachymyrmex septentrionalis</name>
    <dbReference type="NCBI Taxonomy" id="34720"/>
    <lineage>
        <taxon>Eukaryota</taxon>
        <taxon>Metazoa</taxon>
        <taxon>Ecdysozoa</taxon>
        <taxon>Arthropoda</taxon>
        <taxon>Hexapoda</taxon>
        <taxon>Insecta</taxon>
        <taxon>Pterygota</taxon>
        <taxon>Neoptera</taxon>
        <taxon>Endopterygota</taxon>
        <taxon>Hymenoptera</taxon>
        <taxon>Apocrita</taxon>
        <taxon>Aculeata</taxon>
        <taxon>Formicoidea</taxon>
        <taxon>Formicidae</taxon>
        <taxon>Myrmicinae</taxon>
        <taxon>Trachymyrmex</taxon>
    </lineage>
</organism>
<dbReference type="InterPro" id="IPR025704">
    <property type="entry name" value="E3_Ub_ligase_UBR4_C"/>
</dbReference>
<dbReference type="STRING" id="34720.A0A151JZ93"/>
<evidence type="ECO:0000256" key="4">
    <source>
        <dbReference type="ARBA" id="ARBA00022833"/>
    </source>
</evidence>
<keyword evidence="2" id="KW-0479">Metal-binding</keyword>
<feature type="compositionally biased region" description="Acidic residues" evidence="8">
    <location>
        <begin position="1590"/>
        <end position="1611"/>
    </location>
</feature>
<feature type="region of interest" description="Disordered" evidence="8">
    <location>
        <begin position="597"/>
        <end position="616"/>
    </location>
</feature>
<proteinExistence type="inferred from homology"/>
<dbReference type="InterPro" id="IPR003126">
    <property type="entry name" value="Znf_UBR"/>
</dbReference>
<dbReference type="InterPro" id="IPR045841">
    <property type="entry name" value="E3_UBR4_N"/>
</dbReference>
<sequence length="5119" mass="571951">MAAKSGGHDEWASVMKPILGTPSRSFNKNEVIDLIKSIVKSENKFVSHEDQYDTFYTAVAALSADCISGCANTFAKSQIPIVCQACKVLLAYLVDKLPQQQTQSGETASTVLTTKQLLLPIRALCTGQSLLTSAEEIALVSVIKNSKLPPHATTSSGGKEKESSQQSIKESMRSRCDLSTSILEQLTMPLQDFSSSAILTNENSVDNTNKNTNVIASETHSDTKMMFISNNISILQNMGAGDTLLDMCLNLPHLSRYTRKYQAYLSKKGFSLPANASEAHTIRHSLHSVVSDINIVHNVISLPILEPLTSQKLEKLSLLTMSCLYCSIANATASSIVGITNAVSPKCSTNNATNSQTNQNTKTTDEEYDSLAITVVEKSLEIFGQVSNVIKNSTRAGGHILQNHLLIGVWLLVAGLQAQLTVSSFSAADKGKEEKGKSPSKARDGSGRVNLMKVQQGFGVLSVALASHALNLMSALLEDVSIEANSDVVVAVPDPAPLDILSTATALQRAITFLQAVPLNHLLFYLATISYRKACTLKRVQKHPLEGDALSQSDSTTYYEDLLSCSENSTDEEQTIMSAEEDSEPILGLWFEETIAPSDEPSTNANKETNNEASAERTTITTIVPDNREPHGYISLATKIFQFMNKHLIGSRSTYVREYVVNGLVEQQMVILAAIIRDLDHETARTETGTISAFYGATLGTMYSEFSQALSRYTHNLLAWNTLSESLQNTLLQHLGVSPWSTESNSSTTWPLQVYPRTLSVLAQVLLLKPQLEREAACISIWHRLVTTMVENVCNPQITYEAENEDLNVEHAQLVLFLFHSLNLMQKKSVLLVTGSGAVRCSEAVKTPMKDYQLLHLSRLLLLLEYMMKHLYDAHPVLLEQVQWNLFSATSLVCDTKDGNKQTARAFTPWVEIEDNYRKYGSQDEFSMKPRFYSLSRTDFNNQDAPKLDGLACNFILGTPDKMKYPLLVDALIDILNVLNQTDLHRKSGADNKEKITFTGLCAIQYCFSICWDLLLMLPPSTPYMNKLALGEEIPAGPMLLHSLIWGPRAAYKTFTGWMKDCLVKQGMYTQYAENLLKTVSSTVNSLKYDVTLAKNCIISLKPEYNATDKIMPKASLPKLGSLCILAAVVGKLQVLMNESISKNSTENIETSKSTQNADSVPSNRTKMIIEILPHILSVTDAILLSCRSNILYHTFESVEEHRKYGMRDYLILDNILSMAGANWETESTLVSFLPSCVKSALDKWNSIAFAPVASNTYANDIIPAESYIFTTVNYHVKSLSEHPTFSINPSLKNLLYCLVSFMMEYITSATAPEPQSDIHSQAVDILISLSMDARTDYLREMATNTLTKLLGQDNDNEARVLREHLFVLNHTYNLIIEYTDNTDGSIKFFSALFKTTEKPGDGSLDRLCNSVASFANVEDEKLQTWLRHVILGPATTSNDEQLTIHENSRFLRALTNYIVKDKSNFSANVSTTILQVLIPLTYHILSPTIEGNRFVHLMHIMSTLADAGLEKGHTLLFKAAIEWVELCKEQIMNKDPQSFDKPSPYIEADCCILNYITDIVGAICPQQAQSQDRAISPPWEGTVPNNDLNDSDWVDEIPHDDDDSAAEDSDEDSLCNKLCTFTITQKEFMNQHWYHCHTCNMVDGVGVCTVCARVCHRGHDVTYAKYGNFFCDCGAKDDGSCQALTKRSPQSSEHQVGNNMPYNNAGAPTESNLLLTSSLRRRASSPVHLYDKHERSGRDTQRQVYLAKQLESSKDWIHSQLSKSGLVSSLVDLMRVLVPAVDSSCQRYSPVGCHARAQLALKRLHTLEKKFEHTDQLMLPTLGSQEGAFENVRMNYSGDQGQTIRQLLSAHMIRRVAMCCLSSPHGKRQHLAVSHEKGKITVLQLSALLKQADSSKRKLTLTRLASAPVPFTVLSVTGNQWNEDFLAVCGFKDCHVLTFNSSGTVSDHLVLHPQLESGNFIIKALWLPGAQTQLALVTADFVKIYDLGKDALSPQYYFLVPTGKIRDCTFMHAEDGTFHMLLMSSAGFIYSQVMDEESQAKHGAFYVTNTLDVYHPEIKDTGQVGGGGVSIYYSHSLQLLFFSYVCGKSFIAPLKHMDSDITVVFQINLASNKTNGNKSNNNQPQPLCQWSEVANHPGLVCSILQTSNNPVILMIKPDTIMIQEIKIMPAKAKIMDMVAIRHPSSNAEHRTTLILLCEDGSLRIYMAGMEQTGFWMSPTVQPISPPSGIKPTRKKKTNKLGKPSGSVTFPIDFFEHCQVMNDVEFGGNDLLQIYNVAQIKHRLNTTGMYVVSTKSMGFNVEVTNNDVILVMTGIRVLFGNQDIQKAPLYVEVFGRSIRTTLTRSRWFDIPLTREESLQADKKLTITFGPSQDQEGVIMVDSIKIYGKTKDVFGWPEEIEEIQSCPPTSAPVTTVNNETDNTIVSAPLSSMNKTTKDSSVNMERMISSILEVLESSFILSSHDDNKTSLKATAIDVASRLLILPTPPSVQIHTTALLAALHGTKQAYHFHKDHALLSHVLESLKSMREANDPADIDAENFYRLVLIVRAIAVSRPHNLAKFAEQYANKSIDESTVPVFEKDRLEARSNTKTDVNQHLVIQLMEILWSLHMAYPKNMALAPVVMPGLTHTEGTVHAIVEIIHAFTICDVENNTAIAAKLYLQLLLSSDTTISFSAKHAIIRVLRPRYRRRRVYIPSPPNCSTPGVVAETEEKSASVPSQASQDAVERDVEQQFDIEAVEAVDRVAVMLGAEGNQNSAAARVVNHPLEALLGAGNFPQLLDMPPDADDEAMVELAIALSLQDHEGGAADLQALRQGFQQGFPNLQGIQSLQNLSGSTLQSLQNLAAQGLVQVSNAAQAQEGGHYSDTTASAGGSDDEGSTAATDGSTLRTSPAEQSLSICTYYSNAWDTFYVTTEQEEGTEQEQGVEQESDTTGEITVKLHAIRLSLLDRFTQFVPNLINVRGVLAIPFMQVVLMLTADLDGQDERDKACVERLLQMLVKELEMDKPDTNNICERSNKREVHLVIMRLLSVLMSRSKYAAKTPSDNPNFVSQTTAAILSKAGIIDYCLTLLQALLDYWKTTNTEESGTMIGGQLLKEHLTTSPPDMSPFFLRQYVKGHAGDVFEPYPQLLTEMVLRLPYQVHKYAESTIVQPAFEQPWYFYLCEYMMSYQTPFVRRQVRKLLLFICGNKEKYRQLRDLHALISHVQSVQQCCTTGGYDPPHARPHSINLPYDSLVELIEHLKCCVEIATSRTGNWQRFCLKQNTVLSYLFAISTLLDEGVSPTVLQLLQCAICSNNKSKETKDVKSKESKSTTGTKERREREKSEDSDTEAKFEEAQCLTLVEQIQKQVHPTLLMKFIQTFLLETNNTNVRLQAHSLILAIYKNCGPTDQEVLLDLLWRLWPLVPAYGRKAAQFVDLLGYFCLKTPHAGKKMHTYMEQAVAVLHAQNQLLARHPNANLYVNLAQFVELDGYYLESEPCLVCNNPEVPMATIKLSSIKVDSKFTTTTQIVKLVGSHTISRITLRIGDLKRTKMVRTINVYYNNRSVQAVVELKNKPAMWHKAKKITLAQGQTEVKMEFPLPIVACNLMIEYADFYENIQASSETLQCPRCSASVPANPGICANCGENVFQCHKCRAINYDEKDPFLCHACGFCKYAKFDYTLTGRPCCAVDPIENDDDRKKTVATINTLLEKADRVYKTLISNKPTLEMLLVKISEHRLDRGLEDGIQVSGSTQVNRAIQLLAQRYCGECKTSFEELSKIIQRVLACRRELVAYDRNQRGQSSSQSSYSGSSANDVIKDETIVSPVGRCYGCASAATEHCLILLRALATKSVARDVLCKQGLIQELVEHNLRKGTVQMQEDVRQLLCLVTRDNAQSTKEICSLLTNRITLTLRGRVATPNLSVAVRHEMALLAALVQKEDSCWEQKLRCVMQLFLMACKESKSPVVMESIILPCLKILQGLIKPDQPVSKKNKDKTIESLATVHPPEDVSIDVGKWISGDPKHSYSEWLRRMPAKKTESSTAKSLKKEEAHVLYLMEKYGHRWHQRCMRHQGVQPLKLSDGAWLKEVLFNPSSRLARQVACNMIESLCQGIERKKEVLVLLTCYLEELRTAGESSTEFLTLYQSLIRQSPWKQFLAIRGVMTLLAELLTREIEELHRLEETTLTSDLAQGYSLKMLTELLATFLEQENIKQQYKGRLVGAVLNGYLSLRRLVVQRTRLIDDTQEKLLELLEEMTTGTEEETKAFMAICVETIQKQNPQDVRTPVFIFERLCSIIYPEENDIGEFFLTLEKDPQQEDFLQGRMLGNPYSSLEPGLGPLMRDVKNKICQDCELVALLEDDNGMELLVNNKIISLDLPVKEVYKKIWVLEGGECDAMRVIYRMRGLLGDATEEFVETLNASSEQEVNNEEVYKMANVLADCGGLQVMLDRLAAIHDVNRARPLLQVLLKLFRLCVKVKKNQEVLSKPELGAVTVFLDVLQRCLATESENSQAKITEQLLDIMETILANAASQPFSAFEAFSRTLGGPEHIKALLSCTQSTAVRQSASVLAHLARVLAALTYGNKEKMALLCDYFKPVLNFYKFDFEHTPEDEQKLELFCILTQGIERNAIGNTLKDYIISMGIVKDAFEYITVHAPCVKPTLLRTDSDELKEFISKPALKYILRFLTGLATDHEPTQLTVSQITISIIHRLEQVSSNEHVGSLAENLLEALCTNKRVAELIEEARQHTRSEKKRLAMAMRERQLGALGMQTNDKGQVTASGTILQQMEDLGDETGLICVICREGYKFKPNMVLGVYTFTKRCNVEEFETKQRKTVGYTTVTHFNVVHVDCHMSAVRLARARDEWESAALQNANTKCNGLLPLWGPQVPESAFASCLARHNTYLQECTSHRDISYSSTVHDLKLLLLRFAQEKSFHEDTGGGGPQSNMHIVPYLIHMALYVVNTTRSATREDKALMTYLEVSPGSAWLDNCYEAEGPLYQCTLSLLLLTPARWKSHRLTHLNRLLVLAHQRYVSPSATTKTIMEPSAKDYPIYKNILIFFGLVDSIYANFFKKVNVLSDDQWPSVLAEYIRHNDEAMLKASERVLSSYRDELLPCTSFEEFCDIVGLLEDIRNSSAYITDVLRRLA</sequence>
<dbReference type="PROSITE" id="PS52043">
    <property type="entry name" value="UBR4_E3"/>
    <property type="match status" value="1"/>
</dbReference>
<dbReference type="PANTHER" id="PTHR21725">
    <property type="entry name" value="E3 UBIQUITIN-PROTEIN LIGASE UBR4"/>
    <property type="match status" value="1"/>
</dbReference>
<evidence type="ECO:0000256" key="2">
    <source>
        <dbReference type="ARBA" id="ARBA00022723"/>
    </source>
</evidence>
<evidence type="ECO:0000256" key="8">
    <source>
        <dbReference type="SAM" id="MobiDB-lite"/>
    </source>
</evidence>
<evidence type="ECO:0000256" key="3">
    <source>
        <dbReference type="ARBA" id="ARBA00022771"/>
    </source>
</evidence>
<dbReference type="GO" id="GO:0008270">
    <property type="term" value="F:zinc ion binding"/>
    <property type="evidence" value="ECO:0007669"/>
    <property type="project" value="UniProtKB-KW"/>
</dbReference>
<feature type="region of interest" description="Disordered" evidence="8">
    <location>
        <begin position="2698"/>
        <end position="2722"/>
    </location>
</feature>
<evidence type="ECO:0000259" key="9">
    <source>
        <dbReference type="PROSITE" id="PS51157"/>
    </source>
</evidence>
<dbReference type="PROSITE" id="PS51157">
    <property type="entry name" value="ZF_UBR"/>
    <property type="match status" value="1"/>
</dbReference>
<evidence type="ECO:0000256" key="5">
    <source>
        <dbReference type="ARBA" id="ARBA00022860"/>
    </source>
</evidence>
<dbReference type="EMBL" id="KQ981427">
    <property type="protein sequence ID" value="KYN41757.1"/>
    <property type="molecule type" value="Genomic_DNA"/>
</dbReference>
<comment type="similarity">
    <text evidence="1 7">Belongs to the UBR4 family.</text>
</comment>
<evidence type="ECO:0000313" key="11">
    <source>
        <dbReference type="Proteomes" id="UP000078541"/>
    </source>
</evidence>
<dbReference type="InterPro" id="IPR045189">
    <property type="entry name" value="UBR4-like"/>
</dbReference>
<feature type="domain" description="UBR-type" evidence="9">
    <location>
        <begin position="1614"/>
        <end position="1687"/>
    </location>
</feature>
<dbReference type="Pfam" id="PF19423">
    <property type="entry name" value="E3_UBR4_N"/>
    <property type="match status" value="2"/>
</dbReference>
<evidence type="ECO:0000313" key="10">
    <source>
        <dbReference type="EMBL" id="KYN41757.1"/>
    </source>
</evidence>
<feature type="compositionally biased region" description="Polar residues" evidence="8">
    <location>
        <begin position="1688"/>
        <end position="1703"/>
    </location>
</feature>
<dbReference type="InterPro" id="IPR036322">
    <property type="entry name" value="WD40_repeat_dom_sf"/>
</dbReference>
<keyword evidence="3 7" id="KW-0863">Zinc-finger</keyword>
<dbReference type="CDD" id="cd19680">
    <property type="entry name" value="UBR-box_UBR4"/>
    <property type="match status" value="1"/>
</dbReference>
<feature type="region of interest" description="Disordered" evidence="8">
    <location>
        <begin position="3300"/>
        <end position="3327"/>
    </location>
</feature>
<accession>A0A151JZ93</accession>
<name>A0A151JZ93_9HYME</name>
<protein>
    <submittedName>
        <fullName evidence="10">E3 ubiquitin-protein ligase UBR4</fullName>
    </submittedName>
</protein>
<dbReference type="InterPro" id="IPR047509">
    <property type="entry name" value="UBR4-like_UBR-box"/>
</dbReference>
<feature type="region of interest" description="Disordered" evidence="8">
    <location>
        <begin position="1688"/>
        <end position="1708"/>
    </location>
</feature>
<dbReference type="GO" id="GO:0005516">
    <property type="term" value="F:calmodulin binding"/>
    <property type="evidence" value="ECO:0007669"/>
    <property type="project" value="UniProtKB-KW"/>
</dbReference>
<dbReference type="SMART" id="SM00396">
    <property type="entry name" value="ZnF_UBR1"/>
    <property type="match status" value="1"/>
</dbReference>
<dbReference type="InterPro" id="IPR056530">
    <property type="entry name" value="UBR4-like_dom"/>
</dbReference>
<reference evidence="10 11" key="1">
    <citation type="submission" date="2016-03" db="EMBL/GenBank/DDBJ databases">
        <title>Trachymyrmex septentrionalis WGS genome.</title>
        <authorList>
            <person name="Nygaard S."/>
            <person name="Hu H."/>
            <person name="Boomsma J."/>
            <person name="Zhang G."/>
        </authorList>
    </citation>
    <scope>NUCLEOTIDE SEQUENCE [LARGE SCALE GENOMIC DNA]</scope>
    <source>
        <strain evidence="10">Tsep2-gDNA-1</strain>
        <tissue evidence="10">Whole body</tissue>
    </source>
</reference>
<feature type="region of interest" description="Disordered" evidence="8">
    <location>
        <begin position="2857"/>
        <end position="2888"/>
    </location>
</feature>
<evidence type="ECO:0000256" key="1">
    <source>
        <dbReference type="ARBA" id="ARBA00009970"/>
    </source>
</evidence>
<feature type="compositionally biased region" description="Polar residues" evidence="8">
    <location>
        <begin position="600"/>
        <end position="616"/>
    </location>
</feature>
<keyword evidence="5" id="KW-0112">Calmodulin-binding</keyword>
<feature type="region of interest" description="Disordered" evidence="8">
    <location>
        <begin position="150"/>
        <end position="170"/>
    </location>
</feature>
<feature type="region of interest" description="Disordered" evidence="8">
    <location>
        <begin position="1575"/>
        <end position="1611"/>
    </location>
</feature>
<feature type="zinc finger region" description="UBR-type" evidence="6">
    <location>
        <begin position="1614"/>
        <end position="1687"/>
    </location>
</feature>
<keyword evidence="11" id="KW-1185">Reference proteome</keyword>
<dbReference type="SUPFAM" id="SSF48371">
    <property type="entry name" value="ARM repeat"/>
    <property type="match status" value="1"/>
</dbReference>
<dbReference type="Pfam" id="PF24079">
    <property type="entry name" value="UBR4"/>
    <property type="match status" value="1"/>
</dbReference>
<dbReference type="Pfam" id="PF13764">
    <property type="entry name" value="E3_UbLigase_R4"/>
    <property type="match status" value="1"/>
</dbReference>
<feature type="region of interest" description="UBR4 E3 catalytic module" evidence="7">
    <location>
        <begin position="4651"/>
        <end position="5119"/>
    </location>
</feature>
<dbReference type="InterPro" id="IPR016024">
    <property type="entry name" value="ARM-type_fold"/>
</dbReference>
<dbReference type="Proteomes" id="UP000078541">
    <property type="component" value="Unassembled WGS sequence"/>
</dbReference>
<dbReference type="Pfam" id="PF02207">
    <property type="entry name" value="zf-UBR"/>
    <property type="match status" value="1"/>
</dbReference>